<name>A0AAD4AG26_9GAMM</name>
<proteinExistence type="predicted"/>
<dbReference type="EMBL" id="AHBZ03000023">
    <property type="protein sequence ID" value="KAF7767604.1"/>
    <property type="molecule type" value="Genomic_DNA"/>
</dbReference>
<gene>
    <name evidence="1" type="ORF">PCIT_a3655</name>
</gene>
<accession>A0AAD4AG26</accession>
<sequence length="39" mass="4578">MLNVISVFDVDNNLTLYQQASQNKAQEARQPHKCFKNRQ</sequence>
<reference evidence="1" key="2">
    <citation type="submission" date="2015-03" db="EMBL/GenBank/DDBJ databases">
        <title>Genome sequence of Pseudoalteromonas citrea.</title>
        <authorList>
            <person name="Xie B.-B."/>
            <person name="Rong J.-C."/>
            <person name="Qin Q.-L."/>
            <person name="Zhang Y.-Z."/>
        </authorList>
    </citation>
    <scope>NUCLEOTIDE SEQUENCE</scope>
    <source>
        <strain evidence="1">DSM 8771</strain>
    </source>
</reference>
<evidence type="ECO:0000313" key="2">
    <source>
        <dbReference type="Proteomes" id="UP000016487"/>
    </source>
</evidence>
<dbReference type="AlphaFoldDB" id="A0AAD4AG26"/>
<protein>
    <submittedName>
        <fullName evidence="1">Uncharacterized protein</fullName>
    </submittedName>
</protein>
<organism evidence="1 2">
    <name type="scientific">Pseudoalteromonas citrea</name>
    <dbReference type="NCBI Taxonomy" id="43655"/>
    <lineage>
        <taxon>Bacteria</taxon>
        <taxon>Pseudomonadati</taxon>
        <taxon>Pseudomonadota</taxon>
        <taxon>Gammaproteobacteria</taxon>
        <taxon>Alteromonadales</taxon>
        <taxon>Pseudoalteromonadaceae</taxon>
        <taxon>Pseudoalteromonas</taxon>
    </lineage>
</organism>
<evidence type="ECO:0000313" key="1">
    <source>
        <dbReference type="EMBL" id="KAF7767604.1"/>
    </source>
</evidence>
<reference evidence="1" key="1">
    <citation type="journal article" date="2012" name="J. Bacteriol.">
        <title>Genome sequences of type strains of seven species of the marine bacterium Pseudoalteromonas.</title>
        <authorList>
            <person name="Xie B.B."/>
            <person name="Shu Y.L."/>
            <person name="Qin Q.L."/>
            <person name="Rong J.C."/>
            <person name="Zhang X.Y."/>
            <person name="Chen X.L."/>
            <person name="Shi M."/>
            <person name="He H.L."/>
            <person name="Zhou B.C."/>
            <person name="Zhang Y.Z."/>
        </authorList>
    </citation>
    <scope>NUCLEOTIDE SEQUENCE</scope>
    <source>
        <strain evidence="1">DSM 8771</strain>
    </source>
</reference>
<comment type="caution">
    <text evidence="1">The sequence shown here is derived from an EMBL/GenBank/DDBJ whole genome shotgun (WGS) entry which is preliminary data.</text>
</comment>
<dbReference type="Proteomes" id="UP000016487">
    <property type="component" value="Unassembled WGS sequence"/>
</dbReference>